<comment type="caution">
    <text evidence="2">The sequence shown here is derived from an EMBL/GenBank/DDBJ whole genome shotgun (WGS) entry which is preliminary data.</text>
</comment>
<sequence>MVCGVVPRQPNGRSYHHVVLSGEKRIQHVDMSAMSAKKPNVQSIGLRAGSRLVTNTSDRVSGGMTSAPNLPSNLT</sequence>
<gene>
    <name evidence="2" type="ORF">PXEA_LOCUS13590</name>
</gene>
<accession>A0A3S5AC77</accession>
<dbReference type="AlphaFoldDB" id="A0A3S5AC77"/>
<reference evidence="2" key="1">
    <citation type="submission" date="2018-11" db="EMBL/GenBank/DDBJ databases">
        <authorList>
            <consortium name="Pathogen Informatics"/>
        </authorList>
    </citation>
    <scope>NUCLEOTIDE SEQUENCE</scope>
</reference>
<name>A0A3S5AC77_9PLAT</name>
<keyword evidence="3" id="KW-1185">Reference proteome</keyword>
<evidence type="ECO:0000256" key="1">
    <source>
        <dbReference type="SAM" id="MobiDB-lite"/>
    </source>
</evidence>
<dbReference type="EMBL" id="CAAALY010044992">
    <property type="protein sequence ID" value="VEL20150.1"/>
    <property type="molecule type" value="Genomic_DNA"/>
</dbReference>
<dbReference type="Proteomes" id="UP000784294">
    <property type="component" value="Unassembled WGS sequence"/>
</dbReference>
<evidence type="ECO:0000313" key="3">
    <source>
        <dbReference type="Proteomes" id="UP000784294"/>
    </source>
</evidence>
<protein>
    <submittedName>
        <fullName evidence="2">Uncharacterized protein</fullName>
    </submittedName>
</protein>
<organism evidence="2 3">
    <name type="scientific">Protopolystoma xenopodis</name>
    <dbReference type="NCBI Taxonomy" id="117903"/>
    <lineage>
        <taxon>Eukaryota</taxon>
        <taxon>Metazoa</taxon>
        <taxon>Spiralia</taxon>
        <taxon>Lophotrochozoa</taxon>
        <taxon>Platyhelminthes</taxon>
        <taxon>Monogenea</taxon>
        <taxon>Polyopisthocotylea</taxon>
        <taxon>Polystomatidea</taxon>
        <taxon>Polystomatidae</taxon>
        <taxon>Protopolystoma</taxon>
    </lineage>
</organism>
<feature type="region of interest" description="Disordered" evidence="1">
    <location>
        <begin position="56"/>
        <end position="75"/>
    </location>
</feature>
<evidence type="ECO:0000313" key="2">
    <source>
        <dbReference type="EMBL" id="VEL20150.1"/>
    </source>
</evidence>
<proteinExistence type="predicted"/>